<evidence type="ECO:0000256" key="2">
    <source>
        <dbReference type="SAM" id="Phobius"/>
    </source>
</evidence>
<dbReference type="AlphaFoldDB" id="A0A1G2K9Z9"/>
<dbReference type="Proteomes" id="UP000178574">
    <property type="component" value="Unassembled WGS sequence"/>
</dbReference>
<sequence length="412" mass="46702">MENLTVPSPGEAVPETPSSRRFSLSIIFVAISVLLTVLGGAIFFYFYFSREPDPSEVLRIAVENFEEETNVAAEITGVENEVFREVNQPVRRTQSGMALWKFGVEPDDRSFKFEFHVFISDKEDSGSFLPLEYVRVKGDGYFKDKYRDIWYLEKYSGIRSDQRFLSIDVDPRIIIRALAVKNEPPFSIPSDGGTIEFDFGILDKTKLTGETLEVLAKLFRVYDLQGREVLAKMEVDRKNFTVRKITLSSVYTLDKSFSSEVTFIFRDYGKDFAIAPPREELISPFGDLVSRLFAVMHITNRIGGSKPTAEYLPLYDRWLMNYFGSTAVPDCGDSDRDSMPNYFEFIFETDPRRLDTDGDGMEDIDELSKPVATGRPGDPTGTFPDGSLPQEYVIALMSQIQLSGQVCQLTIP</sequence>
<comment type="caution">
    <text evidence="3">The sequence shown here is derived from an EMBL/GenBank/DDBJ whole genome shotgun (WGS) entry which is preliminary data.</text>
</comment>
<gene>
    <name evidence="3" type="ORF">A2847_03085</name>
</gene>
<reference evidence="3 4" key="1">
    <citation type="journal article" date="2016" name="Nat. Commun.">
        <title>Thousands of microbial genomes shed light on interconnected biogeochemical processes in an aquifer system.</title>
        <authorList>
            <person name="Anantharaman K."/>
            <person name="Brown C.T."/>
            <person name="Hug L.A."/>
            <person name="Sharon I."/>
            <person name="Castelle C.J."/>
            <person name="Probst A.J."/>
            <person name="Thomas B.C."/>
            <person name="Singh A."/>
            <person name="Wilkins M.J."/>
            <person name="Karaoz U."/>
            <person name="Brodie E.L."/>
            <person name="Williams K.H."/>
            <person name="Hubbard S.S."/>
            <person name="Banfield J.F."/>
        </authorList>
    </citation>
    <scope>NUCLEOTIDE SEQUENCE [LARGE SCALE GENOMIC DNA]</scope>
</reference>
<proteinExistence type="predicted"/>
<keyword evidence="2" id="KW-1133">Transmembrane helix</keyword>
<keyword evidence="2" id="KW-0472">Membrane</keyword>
<protein>
    <submittedName>
        <fullName evidence="3">Uncharacterized protein</fullName>
    </submittedName>
</protein>
<organism evidence="3 4">
    <name type="scientific">Candidatus Sungbacteria bacterium RIFCSPHIGHO2_01_FULL_50_25</name>
    <dbReference type="NCBI Taxonomy" id="1802265"/>
    <lineage>
        <taxon>Bacteria</taxon>
        <taxon>Candidatus Sungiibacteriota</taxon>
    </lineage>
</organism>
<keyword evidence="2" id="KW-0812">Transmembrane</keyword>
<feature type="transmembrane region" description="Helical" evidence="2">
    <location>
        <begin position="26"/>
        <end position="48"/>
    </location>
</feature>
<evidence type="ECO:0000313" key="3">
    <source>
        <dbReference type="EMBL" id="OGZ96215.1"/>
    </source>
</evidence>
<accession>A0A1G2K9Z9</accession>
<feature type="region of interest" description="Disordered" evidence="1">
    <location>
        <begin position="356"/>
        <end position="385"/>
    </location>
</feature>
<evidence type="ECO:0000313" key="4">
    <source>
        <dbReference type="Proteomes" id="UP000178574"/>
    </source>
</evidence>
<dbReference type="EMBL" id="MHQD01000017">
    <property type="protein sequence ID" value="OGZ96215.1"/>
    <property type="molecule type" value="Genomic_DNA"/>
</dbReference>
<evidence type="ECO:0000256" key="1">
    <source>
        <dbReference type="SAM" id="MobiDB-lite"/>
    </source>
</evidence>
<name>A0A1G2K9Z9_9BACT</name>